<dbReference type="SUPFAM" id="SSF82171">
    <property type="entry name" value="DPP6 N-terminal domain-like"/>
    <property type="match status" value="1"/>
</dbReference>
<feature type="chain" id="PRO_5038105775" description="LVIVD repeat-containing protein" evidence="1">
    <location>
        <begin position="17"/>
        <end position="256"/>
    </location>
</feature>
<dbReference type="AlphaFoldDB" id="A0A916JAM5"/>
<evidence type="ECO:0008006" key="4">
    <source>
        <dbReference type="Google" id="ProtNLM"/>
    </source>
</evidence>
<keyword evidence="1" id="KW-0732">Signal</keyword>
<keyword evidence="3" id="KW-1185">Reference proteome</keyword>
<dbReference type="PROSITE" id="PS51257">
    <property type="entry name" value="PROKAR_LIPOPROTEIN"/>
    <property type="match status" value="1"/>
</dbReference>
<feature type="signal peptide" evidence="1">
    <location>
        <begin position="1"/>
        <end position="16"/>
    </location>
</feature>
<comment type="caution">
    <text evidence="2">The sequence shown here is derived from an EMBL/GenBank/DDBJ whole genome shotgun (WGS) entry which is preliminary data.</text>
</comment>
<evidence type="ECO:0000256" key="1">
    <source>
        <dbReference type="SAM" id="SignalP"/>
    </source>
</evidence>
<protein>
    <recommendedName>
        <fullName evidence="4">LVIVD repeat-containing protein</fullName>
    </recommendedName>
</protein>
<dbReference type="InterPro" id="IPR013211">
    <property type="entry name" value="LVIVD"/>
</dbReference>
<dbReference type="Pfam" id="PF08309">
    <property type="entry name" value="LVIVD"/>
    <property type="match status" value="2"/>
</dbReference>
<dbReference type="Proteomes" id="UP000680038">
    <property type="component" value="Unassembled WGS sequence"/>
</dbReference>
<accession>A0A916JAM5</accession>
<dbReference type="RefSeq" id="WP_215238268.1">
    <property type="nucleotide sequence ID" value="NZ_CAJRAF010000001.1"/>
</dbReference>
<evidence type="ECO:0000313" key="3">
    <source>
        <dbReference type="Proteomes" id="UP000680038"/>
    </source>
</evidence>
<organism evidence="2 3">
    <name type="scientific">Dyadobacter helix</name>
    <dbReference type="NCBI Taxonomy" id="2822344"/>
    <lineage>
        <taxon>Bacteria</taxon>
        <taxon>Pseudomonadati</taxon>
        <taxon>Bacteroidota</taxon>
        <taxon>Cytophagia</taxon>
        <taxon>Cytophagales</taxon>
        <taxon>Spirosomataceae</taxon>
        <taxon>Dyadobacter</taxon>
    </lineage>
</organism>
<reference evidence="2" key="1">
    <citation type="submission" date="2021-04" db="EMBL/GenBank/DDBJ databases">
        <authorList>
            <person name="Rodrigo-Torres L."/>
            <person name="Arahal R. D."/>
            <person name="Lucena T."/>
        </authorList>
    </citation>
    <scope>NUCLEOTIDE SEQUENCE</scope>
    <source>
        <strain evidence="2">CECT 9275</strain>
    </source>
</reference>
<evidence type="ECO:0000313" key="2">
    <source>
        <dbReference type="EMBL" id="CAG4995451.1"/>
    </source>
</evidence>
<proteinExistence type="predicted"/>
<dbReference type="EMBL" id="CAJRAF010000001">
    <property type="protein sequence ID" value="CAG4995451.1"/>
    <property type="molecule type" value="Genomic_DNA"/>
</dbReference>
<sequence length="256" mass="28152">MKIFIRLFLISLTVTGNLCILTSCDTQKADSASVNPQNGVGGSMARFAITGNTLYIVSKQALEVYDITSGGEPVKKVKKEMGVGIETIFPYQNHLYIGASDGMYIYSNSSPQNPQFLSKYTHIQSCDPVVVQDQFAYVTLRSGVMCRPWAGQSSLDVVDVSNPANPRMISSQPMQTPYGLGVSGNKLFVCEGDNGLKVMDISQPGQPVLKKHFTTVPSYDVIVRANHLMITGRDGFLQYTFDDQDRVEFLSKIPVE</sequence>
<name>A0A916JAM5_9BACT</name>
<gene>
    <name evidence="2" type="ORF">DYBT9275_01641</name>
</gene>